<gene>
    <name evidence="2" type="ORF">AK830_g2291</name>
</gene>
<name>A0A0P7B3M0_9HYPO</name>
<dbReference type="InterPro" id="IPR010730">
    <property type="entry name" value="HET"/>
</dbReference>
<feature type="domain" description="Heterokaryon incompatibility" evidence="1">
    <location>
        <begin position="85"/>
        <end position="285"/>
    </location>
</feature>
<dbReference type="EMBL" id="LKCW01000021">
    <property type="protein sequence ID" value="KPM44315.1"/>
    <property type="molecule type" value="Genomic_DNA"/>
</dbReference>
<proteinExistence type="predicted"/>
<protein>
    <recommendedName>
        <fullName evidence="1">Heterokaryon incompatibility domain-containing protein</fullName>
    </recommendedName>
</protein>
<dbReference type="STRING" id="78410.A0A0P7B3M0"/>
<dbReference type="Pfam" id="PF06985">
    <property type="entry name" value="HET"/>
    <property type="match status" value="1"/>
</dbReference>
<dbReference type="InterPro" id="IPR052895">
    <property type="entry name" value="HetReg/Transcr_Mod"/>
</dbReference>
<evidence type="ECO:0000313" key="3">
    <source>
        <dbReference type="Proteomes" id="UP000050424"/>
    </source>
</evidence>
<dbReference type="OrthoDB" id="3557394at2759"/>
<organism evidence="2 3">
    <name type="scientific">Neonectria ditissima</name>
    <dbReference type="NCBI Taxonomy" id="78410"/>
    <lineage>
        <taxon>Eukaryota</taxon>
        <taxon>Fungi</taxon>
        <taxon>Dikarya</taxon>
        <taxon>Ascomycota</taxon>
        <taxon>Pezizomycotina</taxon>
        <taxon>Sordariomycetes</taxon>
        <taxon>Hypocreomycetidae</taxon>
        <taxon>Hypocreales</taxon>
        <taxon>Nectriaceae</taxon>
        <taxon>Neonectria</taxon>
    </lineage>
</organism>
<comment type="caution">
    <text evidence="2">The sequence shown here is derived from an EMBL/GenBank/DDBJ whole genome shotgun (WGS) entry which is preliminary data.</text>
</comment>
<evidence type="ECO:0000313" key="2">
    <source>
        <dbReference type="EMBL" id="KPM44315.1"/>
    </source>
</evidence>
<accession>A0A0P7B3M0</accession>
<dbReference type="PANTHER" id="PTHR24148:SF64">
    <property type="entry name" value="HETEROKARYON INCOMPATIBILITY DOMAIN-CONTAINING PROTEIN"/>
    <property type="match status" value="1"/>
</dbReference>
<dbReference type="Proteomes" id="UP000050424">
    <property type="component" value="Unassembled WGS sequence"/>
</dbReference>
<dbReference type="Pfam" id="PF26639">
    <property type="entry name" value="Het-6_barrel"/>
    <property type="match status" value="1"/>
</dbReference>
<evidence type="ECO:0000259" key="1">
    <source>
        <dbReference type="Pfam" id="PF06985"/>
    </source>
</evidence>
<reference evidence="2 3" key="1">
    <citation type="submission" date="2015-09" db="EMBL/GenBank/DDBJ databases">
        <title>Draft genome of a European isolate of the apple canker pathogen Neonectria ditissima.</title>
        <authorList>
            <person name="Gomez-Cortecero A."/>
            <person name="Harrison R.J."/>
            <person name="Armitage A.D."/>
        </authorList>
    </citation>
    <scope>NUCLEOTIDE SEQUENCE [LARGE SCALE GENOMIC DNA]</scope>
    <source>
        <strain evidence="2 3">R09/05</strain>
    </source>
</reference>
<dbReference type="PANTHER" id="PTHR24148">
    <property type="entry name" value="ANKYRIN REPEAT DOMAIN-CONTAINING PROTEIN 39 HOMOLOG-RELATED"/>
    <property type="match status" value="1"/>
</dbReference>
<dbReference type="AlphaFoldDB" id="A0A0P7B3M0"/>
<sequence length="791" mass="90632">MADSTNRNAFNHEAIADCFSSMPHPIGTAEASSWAYLTRASPLSIPPLLYKRLPEDRIRLHKLRPGHWDDDLEAELFEADQSFRYIALSYTWGSSLALKEVLVDGTVKGIIINLDLALRTIRSPDVPLTLWVDSLCINQDDVDDKSQQVNLMHHIFSWAIEVRAYVGDSLDRSQANYHSRLRKLAAASAFQFPEDHDAAWSHIHGVFSKLELQGQAHLTPHERCLCMFGLLRALSSQHLHSKLHDMPLFSDNEPERMEPKLRFLFERIRAFVVAPWWDRMWVTQEVGVAHDLQLTYGKITIPFQVLSNIVDELEARPFKLSPHGISELRRLQQYESVTQTRDSDYFQRSLGSPLLWLLRTFRHRHSSEPRDKVYALSQLLGNLGTSSQNTITPNYATPVADLFCSVVTRIIHETGIFWITSADLATKSRDNLPSWVPNWADGFTPPDPNNIAWKIRLCHNASKLSFTVWNPDSDTQSMSPSEYYHKLAEDTASAWKRLEGASYKHAEEFPHSLDPVHKSYAYSKCIHLDYENTESRRIYYEYHDPPTRQFTKVENFLKVPAQYCTKIRHVSEPIAPDLSNLSKIMHNLQDNDSEPGFWGHGMLEEQLDAVGRVICFGVIMKQNREVRAQGAWDHSNLANFIRLLTYHLSEDYSLLYREKFAMEIMSHCAHCSVSIDLPCQDCRDKVMAIPTPSRSEAWNDESIQEVHHTALQTAPGSCILLTYEGRLALGPPQTRPDDWICILSGGLCPYILRRDESRKYLDNRSFNLIGDCYLDGAPDWNTDRLETIALV</sequence>
<keyword evidence="3" id="KW-1185">Reference proteome</keyword>